<comment type="similarity">
    <text evidence="1">Belongs to the ABC transporter superfamily.</text>
</comment>
<evidence type="ECO:0000259" key="5">
    <source>
        <dbReference type="PROSITE" id="PS50893"/>
    </source>
</evidence>
<feature type="domain" description="ABC transporter" evidence="5">
    <location>
        <begin position="12"/>
        <end position="237"/>
    </location>
</feature>
<keyword evidence="3" id="KW-0547">Nucleotide-binding</keyword>
<evidence type="ECO:0000256" key="2">
    <source>
        <dbReference type="ARBA" id="ARBA00022448"/>
    </source>
</evidence>
<reference evidence="6 7" key="1">
    <citation type="submission" date="2018-07" db="EMBL/GenBank/DDBJ databases">
        <title>Genomic Encyclopedia of Type Strains, Phase IV (KMG-IV): sequencing the most valuable type-strain genomes for metagenomic binning, comparative biology and taxonomic classification.</title>
        <authorList>
            <person name="Goeker M."/>
        </authorList>
    </citation>
    <scope>NUCLEOTIDE SEQUENCE [LARGE SCALE GENOMIC DNA]</scope>
    <source>
        <strain evidence="6 7">DSM 21410</strain>
    </source>
</reference>
<dbReference type="EMBL" id="QPJS01000004">
    <property type="protein sequence ID" value="RCX02246.1"/>
    <property type="molecule type" value="Genomic_DNA"/>
</dbReference>
<evidence type="ECO:0000313" key="7">
    <source>
        <dbReference type="Proteomes" id="UP000253517"/>
    </source>
</evidence>
<dbReference type="GO" id="GO:0140359">
    <property type="term" value="F:ABC-type transporter activity"/>
    <property type="evidence" value="ECO:0007669"/>
    <property type="project" value="InterPro"/>
</dbReference>
<dbReference type="Gene3D" id="3.40.50.300">
    <property type="entry name" value="P-loop containing nucleotide triphosphate hydrolases"/>
    <property type="match status" value="1"/>
</dbReference>
<evidence type="ECO:0000313" key="6">
    <source>
        <dbReference type="EMBL" id="RCX02246.1"/>
    </source>
</evidence>
<evidence type="ECO:0000256" key="4">
    <source>
        <dbReference type="ARBA" id="ARBA00022840"/>
    </source>
</evidence>
<organism evidence="6 7">
    <name type="scientific">Schleiferia thermophila</name>
    <dbReference type="NCBI Taxonomy" id="884107"/>
    <lineage>
        <taxon>Bacteria</taxon>
        <taxon>Pseudomonadati</taxon>
        <taxon>Bacteroidota</taxon>
        <taxon>Flavobacteriia</taxon>
        <taxon>Flavobacteriales</taxon>
        <taxon>Schleiferiaceae</taxon>
        <taxon>Schleiferia</taxon>
    </lineage>
</organism>
<protein>
    <submittedName>
        <fullName evidence="6">ABC-2 type transport system ATP-binding protein</fullName>
    </submittedName>
</protein>
<comment type="caution">
    <text evidence="6">The sequence shown here is derived from an EMBL/GenBank/DDBJ whole genome shotgun (WGS) entry which is preliminary data.</text>
</comment>
<sequence length="386" mass="43519">MPSSEFEQQTLISVEDVSKVYAFKDGQNIQALCNICLKVPKGTGLALVGPNGCGKSTLLRLIAGISKPTSGRIVSQGKVAALIDPGAGFHPELNGWENLYFYGRLSGLSDKEIRRLSVEIIEFSGISNFLHRPLKYYSHGMYLRLAFSAAVFMPYDILLIDEILAVGDLQFQQRCIAKLLDLKEKEGRTFVIVSHQTQLLYQLCEYGVWLEKGMIKKTGTLDNVLEEYYTAQLSVENAHYESQFIDIQMVEWDRKPSVYHTGEPALLSLKLAISEVMENIQLRINVFDIKENFITHLDPGLSGDSSLNFKPGKATVQVHLPALDFFPGNYFLRVSVYDNRGLISRIMRIAHFHIINNSWNKMVNAHTTIRTGVFLKHQFSIIPLGE</sequence>
<dbReference type="CDD" id="cd03220">
    <property type="entry name" value="ABC_KpsT_Wzt"/>
    <property type="match status" value="1"/>
</dbReference>
<accession>A0A369A1L9</accession>
<keyword evidence="2" id="KW-0813">Transport</keyword>
<dbReference type="InterPro" id="IPR003593">
    <property type="entry name" value="AAA+_ATPase"/>
</dbReference>
<proteinExistence type="inferred from homology"/>
<dbReference type="PANTHER" id="PTHR46743:SF2">
    <property type="entry name" value="TEICHOIC ACIDS EXPORT ATP-BINDING PROTEIN TAGH"/>
    <property type="match status" value="1"/>
</dbReference>
<evidence type="ECO:0000256" key="3">
    <source>
        <dbReference type="ARBA" id="ARBA00022741"/>
    </source>
</evidence>
<dbReference type="Gene3D" id="2.70.50.60">
    <property type="entry name" value="abc- transporter (atp binding component) like domain"/>
    <property type="match status" value="1"/>
</dbReference>
<dbReference type="InterPro" id="IPR003439">
    <property type="entry name" value="ABC_transporter-like_ATP-bd"/>
</dbReference>
<dbReference type="SUPFAM" id="SSF52540">
    <property type="entry name" value="P-loop containing nucleoside triphosphate hydrolases"/>
    <property type="match status" value="1"/>
</dbReference>
<keyword evidence="7" id="KW-1185">Reference proteome</keyword>
<dbReference type="InterPro" id="IPR029439">
    <property type="entry name" value="Wzt_C"/>
</dbReference>
<dbReference type="GO" id="GO:0005524">
    <property type="term" value="F:ATP binding"/>
    <property type="evidence" value="ECO:0007669"/>
    <property type="project" value="UniProtKB-KW"/>
</dbReference>
<dbReference type="Pfam" id="PF14524">
    <property type="entry name" value="Wzt_C"/>
    <property type="match status" value="1"/>
</dbReference>
<dbReference type="PROSITE" id="PS50893">
    <property type="entry name" value="ABC_TRANSPORTER_2"/>
    <property type="match status" value="1"/>
</dbReference>
<evidence type="ECO:0000256" key="1">
    <source>
        <dbReference type="ARBA" id="ARBA00005417"/>
    </source>
</evidence>
<dbReference type="AlphaFoldDB" id="A0A369A1L9"/>
<dbReference type="Pfam" id="PF00005">
    <property type="entry name" value="ABC_tran"/>
    <property type="match status" value="1"/>
</dbReference>
<dbReference type="GO" id="GO:0016887">
    <property type="term" value="F:ATP hydrolysis activity"/>
    <property type="evidence" value="ECO:0007669"/>
    <property type="project" value="InterPro"/>
</dbReference>
<gene>
    <name evidence="6" type="ORF">DES35_1045</name>
</gene>
<dbReference type="GO" id="GO:0016020">
    <property type="term" value="C:membrane"/>
    <property type="evidence" value="ECO:0007669"/>
    <property type="project" value="InterPro"/>
</dbReference>
<name>A0A369A1L9_9FLAO</name>
<dbReference type="InterPro" id="IPR027417">
    <property type="entry name" value="P-loop_NTPase"/>
</dbReference>
<keyword evidence="4 6" id="KW-0067">ATP-binding</keyword>
<dbReference type="RefSeq" id="WP_170125730.1">
    <property type="nucleotide sequence ID" value="NZ_BHZF01000006.1"/>
</dbReference>
<dbReference type="PANTHER" id="PTHR46743">
    <property type="entry name" value="TEICHOIC ACIDS EXPORT ATP-BINDING PROTEIN TAGH"/>
    <property type="match status" value="1"/>
</dbReference>
<dbReference type="InterPro" id="IPR050683">
    <property type="entry name" value="Bact_Polysacc_Export_ATP-bd"/>
</dbReference>
<dbReference type="SMART" id="SM00382">
    <property type="entry name" value="AAA"/>
    <property type="match status" value="1"/>
</dbReference>
<dbReference type="Proteomes" id="UP000253517">
    <property type="component" value="Unassembled WGS sequence"/>
</dbReference>
<dbReference type="InterPro" id="IPR015860">
    <property type="entry name" value="ABC_transpr_TagH-like"/>
</dbReference>